<dbReference type="Proteomes" id="UP000231383">
    <property type="component" value="Unassembled WGS sequence"/>
</dbReference>
<dbReference type="AlphaFoldDB" id="A0A2M8F3H6"/>
<proteinExistence type="predicted"/>
<evidence type="ECO:0000313" key="2">
    <source>
        <dbReference type="Proteomes" id="UP000231383"/>
    </source>
</evidence>
<evidence type="ECO:0000313" key="1">
    <source>
        <dbReference type="EMBL" id="PJC33837.1"/>
    </source>
</evidence>
<protein>
    <submittedName>
        <fullName evidence="1">Uncharacterized protein</fullName>
    </submittedName>
</protein>
<sequence>MPMSSEIFVNDTAQWHIEQKQETMSGELSASYVLRGMKGNSELIIGDGAYPDALGRAVSQLHNSTRTRGPIVNVGDGL</sequence>
<comment type="caution">
    <text evidence="1">The sequence shown here is derived from an EMBL/GenBank/DDBJ whole genome shotgun (WGS) entry which is preliminary data.</text>
</comment>
<dbReference type="EMBL" id="PFSC01000024">
    <property type="protein sequence ID" value="PJC33837.1"/>
    <property type="molecule type" value="Genomic_DNA"/>
</dbReference>
<organism evidence="1 2">
    <name type="scientific">Candidatus Roizmanbacteria bacterium CG_4_9_14_0_2_um_filter_39_13</name>
    <dbReference type="NCBI Taxonomy" id="1974839"/>
    <lineage>
        <taxon>Bacteria</taxon>
        <taxon>Candidatus Roizmaniibacteriota</taxon>
    </lineage>
</organism>
<reference evidence="2" key="1">
    <citation type="submission" date="2017-09" db="EMBL/GenBank/DDBJ databases">
        <title>Depth-based differentiation of microbial function through sediment-hosted aquifers and enrichment of novel symbionts in the deep terrestrial subsurface.</title>
        <authorList>
            <person name="Probst A.J."/>
            <person name="Ladd B."/>
            <person name="Jarett J.K."/>
            <person name="Geller-Mcgrath D.E."/>
            <person name="Sieber C.M.K."/>
            <person name="Emerson J.B."/>
            <person name="Anantharaman K."/>
            <person name="Thomas B.C."/>
            <person name="Malmstrom R."/>
            <person name="Stieglmeier M."/>
            <person name="Klingl A."/>
            <person name="Woyke T."/>
            <person name="Ryan C.M."/>
            <person name="Banfield J.F."/>
        </authorList>
    </citation>
    <scope>NUCLEOTIDE SEQUENCE [LARGE SCALE GENOMIC DNA]</scope>
</reference>
<accession>A0A2M8F3H6</accession>
<name>A0A2M8F3H6_9BACT</name>
<gene>
    <name evidence="1" type="ORF">CO051_00855</name>
</gene>